<evidence type="ECO:0000313" key="1">
    <source>
        <dbReference type="EMBL" id="PLT43811.1"/>
    </source>
</evidence>
<name>A0A2N5N0E7_9BACL</name>
<dbReference type="Proteomes" id="UP000234789">
    <property type="component" value="Unassembled WGS sequence"/>
</dbReference>
<proteinExistence type="predicted"/>
<dbReference type="EMBL" id="NFEZ01000004">
    <property type="protein sequence ID" value="PLT43811.1"/>
    <property type="molecule type" value="Genomic_DNA"/>
</dbReference>
<accession>A0A2N5N0E7</accession>
<gene>
    <name evidence="1" type="ORF">B8V81_2242</name>
</gene>
<dbReference type="InterPro" id="IPR013494">
    <property type="entry name" value="CHP02678"/>
</dbReference>
<dbReference type="NCBIfam" id="TIGR02678">
    <property type="entry name" value="TIGR02678 family protein"/>
    <property type="match status" value="1"/>
</dbReference>
<keyword evidence="2" id="KW-1185">Reference proteome</keyword>
<organism evidence="1 2">
    <name type="scientific">Paenibacillus pasadenensis</name>
    <dbReference type="NCBI Taxonomy" id="217090"/>
    <lineage>
        <taxon>Bacteria</taxon>
        <taxon>Bacillati</taxon>
        <taxon>Bacillota</taxon>
        <taxon>Bacilli</taxon>
        <taxon>Bacillales</taxon>
        <taxon>Paenibacillaceae</taxon>
        <taxon>Paenibacillus</taxon>
    </lineage>
</organism>
<sequence length="401" mass="46670">MNRGAARRAAKRERSAEQLAERKQECAQALLNRPWVSKEEDAELYYAVKDHYEELRGWFMDKAGLPLLLTRTMAKLDKAPVGAQPWMGFEEFREPQDYVFFTYGLWYLESKTELDQFLLSEMVEQIREQMIAGGMDADWRVYSHRLSMARALKKLRVLGVLLGVDGDESLWAQNEERNVLYECSPAARYVLRRFPWDLTDARELRQLEDPVAYADTADGQNGRIRHRVFRRLLMEPLVEDRDWSEEELKYVQGQRRAILDQLEKTLGWNGRRYREGMAFFHPGLTSESELFPTQAAVSDLALLVSGELRRLKDEGSLEPQPDGAIRLTMSELETMLLRLRKQHGKYWSKEWREDLSSSELAALCLDHLKSWGLAERTAAGEVRISAILGRWQAEYGEEERE</sequence>
<dbReference type="RefSeq" id="WP_101808377.1">
    <property type="nucleotide sequence ID" value="NZ_NFEZ01000004.1"/>
</dbReference>
<protein>
    <recommendedName>
        <fullName evidence="3">TIGR02678 family protein</fullName>
    </recommendedName>
</protein>
<comment type="caution">
    <text evidence="1">The sequence shown here is derived from an EMBL/GenBank/DDBJ whole genome shotgun (WGS) entry which is preliminary data.</text>
</comment>
<evidence type="ECO:0000313" key="2">
    <source>
        <dbReference type="Proteomes" id="UP000234789"/>
    </source>
</evidence>
<evidence type="ECO:0008006" key="3">
    <source>
        <dbReference type="Google" id="ProtNLM"/>
    </source>
</evidence>
<dbReference type="AlphaFoldDB" id="A0A2N5N0E7"/>
<reference evidence="1 2" key="1">
    <citation type="submission" date="2017-05" db="EMBL/GenBank/DDBJ databases">
        <title>Functional genome analysis of Paenibacillus pasadenensis strain R16: insights on endophytic life style and antifungal activity.</title>
        <authorList>
            <person name="Passera A."/>
            <person name="Marcolungo L."/>
            <person name="Casati P."/>
            <person name="Brasca M."/>
            <person name="Quaglino F."/>
            <person name="Delledonne M."/>
        </authorList>
    </citation>
    <scope>NUCLEOTIDE SEQUENCE [LARGE SCALE GENOMIC DNA]</scope>
    <source>
        <strain evidence="1 2">R16</strain>
    </source>
</reference>
<dbReference type="Pfam" id="PF09661">
    <property type="entry name" value="DUF2398"/>
    <property type="match status" value="1"/>
</dbReference>